<dbReference type="AlphaFoldDB" id="A0A0J1ITC7"/>
<reference evidence="1 2" key="1">
    <citation type="submission" date="2015-06" db="EMBL/GenBank/DDBJ databases">
        <title>Draft genome of the moderately acidophilic sulfate reducer Candidatus Desulfosporosinus acididurans strain M1.</title>
        <authorList>
            <person name="Poehlein A."/>
            <person name="Petzsch P."/>
            <person name="Johnson B.D."/>
            <person name="Schloemann M."/>
            <person name="Daniel R."/>
            <person name="Muehling M."/>
        </authorList>
    </citation>
    <scope>NUCLEOTIDE SEQUENCE [LARGE SCALE GENOMIC DNA]</scope>
    <source>
        <strain evidence="1 2">M1</strain>
    </source>
</reference>
<evidence type="ECO:0000313" key="2">
    <source>
        <dbReference type="Proteomes" id="UP000036356"/>
    </source>
</evidence>
<gene>
    <name evidence="1" type="ORF">DEAC_c03080</name>
</gene>
<dbReference type="Proteomes" id="UP000036356">
    <property type="component" value="Unassembled WGS sequence"/>
</dbReference>
<sequence>MREEDTMLLECIEDVYHSFERALKKVQKVRSVHVRKFELLLEELLSERRAFEDISIPARLIIEQLLELQFKVGQVALEAEYLRQPFSSVESVKIEEFGIIRLKLGELEVRWRDGNYSYYLYPDKVELRANDEKSAIKLFFSIPFNQQTLERFPEILRSPNVVYVHPQLEQWIRKVQ</sequence>
<organism evidence="1 2">
    <name type="scientific">Desulfosporosinus acididurans</name>
    <dbReference type="NCBI Taxonomy" id="476652"/>
    <lineage>
        <taxon>Bacteria</taxon>
        <taxon>Bacillati</taxon>
        <taxon>Bacillota</taxon>
        <taxon>Clostridia</taxon>
        <taxon>Eubacteriales</taxon>
        <taxon>Desulfitobacteriaceae</taxon>
        <taxon>Desulfosporosinus</taxon>
    </lineage>
</organism>
<accession>A0A0J1ITC7</accession>
<dbReference type="RefSeq" id="WP_047808236.1">
    <property type="nucleotide sequence ID" value="NZ_LDZY01000001.1"/>
</dbReference>
<name>A0A0J1ITC7_9FIRM</name>
<proteinExistence type="predicted"/>
<dbReference type="PATRIC" id="fig|476652.3.peg.306"/>
<protein>
    <submittedName>
        <fullName evidence="1">Uncharacterized protein</fullName>
    </submittedName>
</protein>
<dbReference type="EMBL" id="LDZY01000001">
    <property type="protein sequence ID" value="KLU67901.1"/>
    <property type="molecule type" value="Genomic_DNA"/>
</dbReference>
<dbReference type="STRING" id="476652.DEAC_c03080"/>
<keyword evidence="2" id="KW-1185">Reference proteome</keyword>
<comment type="caution">
    <text evidence="1">The sequence shown here is derived from an EMBL/GenBank/DDBJ whole genome shotgun (WGS) entry which is preliminary data.</text>
</comment>
<evidence type="ECO:0000313" key="1">
    <source>
        <dbReference type="EMBL" id="KLU67901.1"/>
    </source>
</evidence>